<feature type="transmembrane region" description="Helical" evidence="6">
    <location>
        <begin position="346"/>
        <end position="367"/>
    </location>
</feature>
<dbReference type="PANTHER" id="PTHR31218">
    <property type="entry name" value="WAT1-RELATED PROTEIN"/>
    <property type="match status" value="1"/>
</dbReference>
<proteinExistence type="inferred from homology"/>
<gene>
    <name evidence="8" type="primary">At4g30420_1</name>
    <name evidence="8" type="ORF">Zm00014a_037105</name>
</gene>
<dbReference type="PROSITE" id="PS51257">
    <property type="entry name" value="PROKAR_LIPOPROTEIN"/>
    <property type="match status" value="1"/>
</dbReference>
<keyword evidence="4 6" id="KW-1133">Transmembrane helix</keyword>
<evidence type="ECO:0000256" key="4">
    <source>
        <dbReference type="ARBA" id="ARBA00022989"/>
    </source>
</evidence>
<name>A0A3L6E308_MAIZE</name>
<dbReference type="ExpressionAtlas" id="A0A3L6E308">
    <property type="expression patterns" value="baseline and differential"/>
</dbReference>
<feature type="transmembrane region" description="Helical" evidence="6">
    <location>
        <begin position="373"/>
        <end position="391"/>
    </location>
</feature>
<feature type="transmembrane region" description="Helical" evidence="6">
    <location>
        <begin position="145"/>
        <end position="165"/>
    </location>
</feature>
<organism evidence="8">
    <name type="scientific">Zea mays</name>
    <name type="common">Maize</name>
    <dbReference type="NCBI Taxonomy" id="4577"/>
    <lineage>
        <taxon>Eukaryota</taxon>
        <taxon>Viridiplantae</taxon>
        <taxon>Streptophyta</taxon>
        <taxon>Embryophyta</taxon>
        <taxon>Tracheophyta</taxon>
        <taxon>Spermatophyta</taxon>
        <taxon>Magnoliopsida</taxon>
        <taxon>Liliopsida</taxon>
        <taxon>Poales</taxon>
        <taxon>Poaceae</taxon>
        <taxon>PACMAD clade</taxon>
        <taxon>Panicoideae</taxon>
        <taxon>Andropogonodae</taxon>
        <taxon>Andropogoneae</taxon>
        <taxon>Tripsacinae</taxon>
        <taxon>Zea</taxon>
    </lineage>
</organism>
<keyword evidence="5 6" id="KW-0472">Membrane</keyword>
<feature type="transmembrane region" description="Helical" evidence="6">
    <location>
        <begin position="209"/>
        <end position="228"/>
    </location>
</feature>
<feature type="transmembrane region" description="Helical" evidence="6">
    <location>
        <begin position="248"/>
        <end position="268"/>
    </location>
</feature>
<evidence type="ECO:0000256" key="1">
    <source>
        <dbReference type="ARBA" id="ARBA00004141"/>
    </source>
</evidence>
<dbReference type="InterPro" id="IPR000620">
    <property type="entry name" value="EamA_dom"/>
</dbReference>
<sequence>MERDGAHGCSQLLLLSCRLPRRRIDRSSSNILRAGAAIEKQRGDLCPALPCPPQSPLHARSRISVASRAMAGGGAAWLERCGPSVGMVLVQLFYALVDVALKTAYGLGMRPIVFVAYRQGIAAATLLLASLAARGCTLRPMAVGARGFALLFAASLATATGQYLYLQGLHLASPSMARATTNLAPGITFAIAAVIGLEKVDMRSPRSVAKIVGTAICLAGAASMAFFKGPALLGAALLSATTSDNSDWVKGGIYLVGNAICVSIWYILQVPVCKSYLDPLSLATWMCLLATLQCAAMALFLEPNNYLEIWKLKSFWEFPCILYGGVFASGANFFLQSWCIAVKGPLYSAIFTPLSAVITATLSTLFLHEQLHVGSVLGAVTIIAGLYVVLWGKAEDANGGQVGSKQTADADGIAVTVDTPTNLSEPLLPTVAEPVF</sequence>
<feature type="transmembrane region" description="Helical" evidence="6">
    <location>
        <begin position="111"/>
        <end position="133"/>
    </location>
</feature>
<comment type="caution">
    <text evidence="8">The sequence shown here is derived from an EMBL/GenBank/DDBJ whole genome shotgun (WGS) entry which is preliminary data.</text>
</comment>
<keyword evidence="3 6" id="KW-0812">Transmembrane</keyword>
<dbReference type="Proteomes" id="UP000251960">
    <property type="component" value="Chromosome 7"/>
</dbReference>
<evidence type="ECO:0000256" key="6">
    <source>
        <dbReference type="SAM" id="Phobius"/>
    </source>
</evidence>
<feature type="transmembrane region" description="Helical" evidence="6">
    <location>
        <begin position="280"/>
        <end position="301"/>
    </location>
</feature>
<feature type="domain" description="EamA" evidence="7">
    <location>
        <begin position="250"/>
        <end position="390"/>
    </location>
</feature>
<evidence type="ECO:0000256" key="2">
    <source>
        <dbReference type="ARBA" id="ARBA00007635"/>
    </source>
</evidence>
<dbReference type="SUPFAM" id="SSF103481">
    <property type="entry name" value="Multidrug resistance efflux transporter EmrE"/>
    <property type="match status" value="2"/>
</dbReference>
<dbReference type="AlphaFoldDB" id="A0A3L6E308"/>
<feature type="domain" description="EamA" evidence="7">
    <location>
        <begin position="87"/>
        <end position="222"/>
    </location>
</feature>
<comment type="subcellular location">
    <subcellularLocation>
        <location evidence="1">Membrane</location>
        <topology evidence="1">Multi-pass membrane protein</topology>
    </subcellularLocation>
</comment>
<protein>
    <submittedName>
        <fullName evidence="8">WAT1-related protein</fullName>
    </submittedName>
</protein>
<accession>A0A3L6E308</accession>
<reference evidence="8" key="1">
    <citation type="journal article" date="2018" name="Nat. Genet.">
        <title>Extensive intraspecific gene order and gene structural variations between Mo17 and other maize genomes.</title>
        <authorList>
            <person name="Sun S."/>
            <person name="Zhou Y."/>
            <person name="Chen J."/>
            <person name="Shi J."/>
            <person name="Zhao H."/>
            <person name="Zhao H."/>
            <person name="Song W."/>
            <person name="Zhang M."/>
            <person name="Cui Y."/>
            <person name="Dong X."/>
            <person name="Liu H."/>
            <person name="Ma X."/>
            <person name="Jiao Y."/>
            <person name="Wang B."/>
            <person name="Wei X."/>
            <person name="Stein J.C."/>
            <person name="Glaubitz J.C."/>
            <person name="Lu F."/>
            <person name="Yu G."/>
            <person name="Liang C."/>
            <person name="Fengler K."/>
            <person name="Li B."/>
            <person name="Rafalski A."/>
            <person name="Schnable P.S."/>
            <person name="Ware D.H."/>
            <person name="Buckler E.S."/>
            <person name="Lai J."/>
        </authorList>
    </citation>
    <scope>NUCLEOTIDE SEQUENCE [LARGE SCALE GENOMIC DNA]</scope>
    <source>
        <tissue evidence="8">Seedling</tissue>
    </source>
</reference>
<evidence type="ECO:0000256" key="5">
    <source>
        <dbReference type="ARBA" id="ARBA00023136"/>
    </source>
</evidence>
<evidence type="ECO:0000256" key="3">
    <source>
        <dbReference type="ARBA" id="ARBA00022692"/>
    </source>
</evidence>
<comment type="similarity">
    <text evidence="2">Belongs to the drug/metabolite transporter (DMT) superfamily. Plant drug/metabolite exporter (P-DME) (TC 2.A.7.4) family.</text>
</comment>
<dbReference type="GO" id="GO:0016020">
    <property type="term" value="C:membrane"/>
    <property type="evidence" value="ECO:0007669"/>
    <property type="project" value="UniProtKB-SubCell"/>
</dbReference>
<dbReference type="InterPro" id="IPR030184">
    <property type="entry name" value="WAT1-related"/>
</dbReference>
<evidence type="ECO:0000259" key="7">
    <source>
        <dbReference type="Pfam" id="PF00892"/>
    </source>
</evidence>
<dbReference type="InterPro" id="IPR037185">
    <property type="entry name" value="EmrE-like"/>
</dbReference>
<dbReference type="EMBL" id="NCVQ01000008">
    <property type="protein sequence ID" value="PWZ14577.1"/>
    <property type="molecule type" value="Genomic_DNA"/>
</dbReference>
<dbReference type="Pfam" id="PF00892">
    <property type="entry name" value="EamA"/>
    <property type="match status" value="2"/>
</dbReference>
<feature type="transmembrane region" description="Helical" evidence="6">
    <location>
        <begin position="177"/>
        <end position="197"/>
    </location>
</feature>
<evidence type="ECO:0000313" key="8">
    <source>
        <dbReference type="EMBL" id="PWZ14577.1"/>
    </source>
</evidence>
<feature type="transmembrane region" description="Helical" evidence="6">
    <location>
        <begin position="321"/>
        <end position="339"/>
    </location>
</feature>
<dbReference type="GO" id="GO:0022857">
    <property type="term" value="F:transmembrane transporter activity"/>
    <property type="evidence" value="ECO:0007669"/>
    <property type="project" value="InterPro"/>
</dbReference>